<dbReference type="EMBL" id="OU342829">
    <property type="protein sequence ID" value="CAG7579943.1"/>
    <property type="molecule type" value="Genomic_DNA"/>
</dbReference>
<organism evidence="1">
    <name type="scientific">uncultured marine phage</name>
    <dbReference type="NCBI Taxonomy" id="707152"/>
    <lineage>
        <taxon>Viruses</taxon>
        <taxon>environmental samples</taxon>
    </lineage>
</organism>
<accession>A0A8D9CEQ6</accession>
<proteinExistence type="predicted"/>
<gene>
    <name evidence="1" type="ORF">SLAVMIC_00171</name>
</gene>
<sequence>MDNKIELPEISKEEVLYDLKRHYSHAKQVYEGDIDGKGLSKEGALRRMQVYDYAIKNL</sequence>
<name>A0A8D9CEQ6_9VIRU</name>
<reference evidence="1" key="1">
    <citation type="submission" date="2021-06" db="EMBL/GenBank/DDBJ databases">
        <authorList>
            <person name="Gannon L."/>
            <person name="Redgwell R T."/>
            <person name="Michniewski S."/>
            <person name="Harrison D C."/>
            <person name="Millard A."/>
        </authorList>
    </citation>
    <scope>NUCLEOTIDE SEQUENCE</scope>
</reference>
<protein>
    <submittedName>
        <fullName evidence="1">Uncharacterized protein</fullName>
    </submittedName>
</protein>
<evidence type="ECO:0000313" key="1">
    <source>
        <dbReference type="EMBL" id="CAG7579943.1"/>
    </source>
</evidence>